<dbReference type="InterPro" id="IPR036237">
    <property type="entry name" value="Xyl_isomerase-like_sf"/>
</dbReference>
<dbReference type="InterPro" id="IPR013022">
    <property type="entry name" value="Xyl_isomerase-like_TIM-brl"/>
</dbReference>
<dbReference type="SUPFAM" id="SSF51658">
    <property type="entry name" value="Xylose isomerase-like"/>
    <property type="match status" value="1"/>
</dbReference>
<feature type="domain" description="Xylose isomerase-like TIM barrel" evidence="1">
    <location>
        <begin position="20"/>
        <end position="196"/>
    </location>
</feature>
<dbReference type="PANTHER" id="PTHR12110:SF21">
    <property type="entry name" value="XYLOSE ISOMERASE-LIKE TIM BARREL DOMAIN-CONTAINING PROTEIN"/>
    <property type="match status" value="1"/>
</dbReference>
<dbReference type="Pfam" id="PF01261">
    <property type="entry name" value="AP_endonuc_2"/>
    <property type="match status" value="1"/>
</dbReference>
<dbReference type="Proteomes" id="UP000238196">
    <property type="component" value="Unassembled WGS sequence"/>
</dbReference>
<dbReference type="AlphaFoldDB" id="A0A2S5KY55"/>
<dbReference type="InterPro" id="IPR050312">
    <property type="entry name" value="IolE/XylAMocC-like"/>
</dbReference>
<evidence type="ECO:0000259" key="1">
    <source>
        <dbReference type="Pfam" id="PF01261"/>
    </source>
</evidence>
<feature type="non-terminal residue" evidence="2">
    <location>
        <position position="200"/>
    </location>
</feature>
<proteinExistence type="predicted"/>
<dbReference type="Gene3D" id="3.20.20.150">
    <property type="entry name" value="Divalent-metal-dependent TIM barrel enzymes"/>
    <property type="match status" value="1"/>
</dbReference>
<reference evidence="2 3" key="1">
    <citation type="submission" date="2018-02" db="EMBL/GenBank/DDBJ databases">
        <title>novel marine gammaproteobacteria from coastal saline agro ecosystem.</title>
        <authorList>
            <person name="Krishnan R."/>
            <person name="Ramesh Kumar N."/>
        </authorList>
    </citation>
    <scope>NUCLEOTIDE SEQUENCE [LARGE SCALE GENOMIC DNA]</scope>
    <source>
        <strain evidence="2 3">228</strain>
    </source>
</reference>
<dbReference type="EMBL" id="PRLP01000005">
    <property type="protein sequence ID" value="PPC79206.1"/>
    <property type="molecule type" value="Genomic_DNA"/>
</dbReference>
<comment type="caution">
    <text evidence="2">The sequence shown here is derived from an EMBL/GenBank/DDBJ whole genome shotgun (WGS) entry which is preliminary data.</text>
</comment>
<dbReference type="OrthoDB" id="3280201at2"/>
<protein>
    <submittedName>
        <fullName evidence="2">Protein iolH</fullName>
    </submittedName>
</protein>
<accession>A0A2S5KY55</accession>
<sequence>MKIALDPYMHRHLSLPEMCRLTKELGYDYIELSPRADFLQWWTRPRVYPERIQSFRQALKQHDVGLASLQPMYRWSSPYRDEWEVAIDNWKRTIEIAVEMNAPLLVSEFGRGGSPERSAADRSGSHTAEACENAFWRSMDILVPLLEREGLTLSIEPHPEDWLERIDPAVEIIKTINSPAVKCSYIAPHSFYYGDDLAES</sequence>
<gene>
    <name evidence="2" type="ORF">C4K68_01900</name>
</gene>
<name>A0A2S5KY55_9PROT</name>
<evidence type="ECO:0000313" key="3">
    <source>
        <dbReference type="Proteomes" id="UP000238196"/>
    </source>
</evidence>
<organism evidence="2 3">
    <name type="scientific">Proteobacteria bacterium 228</name>
    <dbReference type="NCBI Taxonomy" id="2083153"/>
    <lineage>
        <taxon>Bacteria</taxon>
        <taxon>Pseudomonadati</taxon>
        <taxon>Pseudomonadota</taxon>
    </lineage>
</organism>
<dbReference type="PANTHER" id="PTHR12110">
    <property type="entry name" value="HYDROXYPYRUVATE ISOMERASE"/>
    <property type="match status" value="1"/>
</dbReference>
<evidence type="ECO:0000313" key="2">
    <source>
        <dbReference type="EMBL" id="PPC79206.1"/>
    </source>
</evidence>